<keyword evidence="2" id="KW-1185">Reference proteome</keyword>
<dbReference type="EMBL" id="JAENHL010000006">
    <property type="protein sequence ID" value="MBK1866055.1"/>
    <property type="molecule type" value="Genomic_DNA"/>
</dbReference>
<sequence length="127" mass="14176">MQPITYDTASAEVRAVFDDIKATRKVADVNNFWKHLAHDPRMLRHVWESLKEMMGPGALDPLTKELIYVAVSVTNGCEYCMASHTAGARQKGASEEMIREVYAVTGLANMTNRLANAYKVPVDEAFK</sequence>
<comment type="caution">
    <text evidence="1">The sequence shown here is derived from an EMBL/GenBank/DDBJ whole genome shotgun (WGS) entry which is preliminary data.</text>
</comment>
<name>A0ACC5R0B6_9HYPH</name>
<reference evidence="1" key="1">
    <citation type="submission" date="2021-01" db="EMBL/GenBank/DDBJ databases">
        <authorList>
            <person name="Sun Q."/>
        </authorList>
    </citation>
    <scope>NUCLEOTIDE SEQUENCE</scope>
    <source>
        <strain evidence="1">YIM B02566</strain>
    </source>
</reference>
<accession>A0ACC5R0B6</accession>
<evidence type="ECO:0000313" key="2">
    <source>
        <dbReference type="Proteomes" id="UP000616151"/>
    </source>
</evidence>
<protein>
    <submittedName>
        <fullName evidence="1">Carboxymuconolactone decarboxylase family protein</fullName>
    </submittedName>
</protein>
<evidence type="ECO:0000313" key="1">
    <source>
        <dbReference type="EMBL" id="MBK1866055.1"/>
    </source>
</evidence>
<gene>
    <name evidence="1" type="ORF">JHL16_06790</name>
</gene>
<dbReference type="Proteomes" id="UP000616151">
    <property type="component" value="Unassembled WGS sequence"/>
</dbReference>
<proteinExistence type="predicted"/>
<organism evidence="1 2">
    <name type="scientific">Taklimakanibacter albus</name>
    <dbReference type="NCBI Taxonomy" id="2800327"/>
    <lineage>
        <taxon>Bacteria</taxon>
        <taxon>Pseudomonadati</taxon>
        <taxon>Pseudomonadota</taxon>
        <taxon>Alphaproteobacteria</taxon>
        <taxon>Hyphomicrobiales</taxon>
        <taxon>Aestuariivirgaceae</taxon>
        <taxon>Taklimakanibacter</taxon>
    </lineage>
</organism>